<gene>
    <name evidence="1" type="ORF">FJW02_10960</name>
</gene>
<evidence type="ECO:0000313" key="1">
    <source>
        <dbReference type="EMBL" id="TPV36607.1"/>
    </source>
</evidence>
<dbReference type="Pfam" id="PF22011">
    <property type="entry name" value="DUF6931"/>
    <property type="match status" value="1"/>
</dbReference>
<dbReference type="Proteomes" id="UP000315469">
    <property type="component" value="Unassembled WGS sequence"/>
</dbReference>
<dbReference type="GeneID" id="90522041"/>
<name>A0ABY2ZJS5_9GAMM</name>
<evidence type="ECO:0000313" key="2">
    <source>
        <dbReference type="Proteomes" id="UP000315469"/>
    </source>
</evidence>
<dbReference type="EMBL" id="VHJB01000063">
    <property type="protein sequence ID" value="TPV36607.1"/>
    <property type="molecule type" value="Genomic_DNA"/>
</dbReference>
<comment type="caution">
    <text evidence="1">The sequence shown here is derived from an EMBL/GenBank/DDBJ whole genome shotgun (WGS) entry which is preliminary data.</text>
</comment>
<reference evidence="1 2" key="1">
    <citation type="submission" date="2019-06" db="EMBL/GenBank/DDBJ databases">
        <title>Taxogenomics and systematics of the genus Pantoea.</title>
        <authorList>
            <person name="Tambong J.T."/>
        </authorList>
    </citation>
    <scope>NUCLEOTIDE SEQUENCE [LARGE SCALE GENOMIC DNA]</scope>
    <source>
        <strain evidence="1 2">LMG 24197</strain>
    </source>
</reference>
<keyword evidence="2" id="KW-1185">Reference proteome</keyword>
<dbReference type="InterPro" id="IPR053855">
    <property type="entry name" value="DUF6931"/>
</dbReference>
<accession>A0ABY2ZJS5</accession>
<dbReference type="RefSeq" id="WP_008924971.1">
    <property type="nucleotide sequence ID" value="NZ_CP045720.1"/>
</dbReference>
<organism evidence="1 2">
    <name type="scientific">Pantoea eucalypti</name>
    <dbReference type="NCBI Taxonomy" id="470933"/>
    <lineage>
        <taxon>Bacteria</taxon>
        <taxon>Pseudomonadati</taxon>
        <taxon>Pseudomonadota</taxon>
        <taxon>Gammaproteobacteria</taxon>
        <taxon>Enterobacterales</taxon>
        <taxon>Erwiniaceae</taxon>
        <taxon>Pantoea</taxon>
    </lineage>
</organism>
<sequence>MTVSKILSPEGVAKIRDSASWHENMHSLLTALHWEDALGYWVNACTAEKLIAWLLPHSVSTLPPGESTHAFEADISNWLKTYEDNYRWRIFHQAESLGFSTPAGALGLAIFWTGSLTQPEYEAVYADEHLTPLMLCTVLRLLSIRLAGPDTPDFGARQLYSLWLPVQENE</sequence>
<protein>
    <submittedName>
        <fullName evidence="1">Uncharacterized protein</fullName>
    </submittedName>
</protein>
<proteinExistence type="predicted"/>